<keyword evidence="7" id="KW-0501">Molybdenum cofactor biosynthesis</keyword>
<dbReference type="InterPro" id="IPR036688">
    <property type="entry name" value="MoeA_C_domain_IV_sf"/>
</dbReference>
<dbReference type="InterPro" id="IPR038987">
    <property type="entry name" value="MoeA-like"/>
</dbReference>
<dbReference type="Gene3D" id="2.40.340.10">
    <property type="entry name" value="MoeA, C-terminal, domain IV"/>
    <property type="match status" value="1"/>
</dbReference>
<evidence type="ECO:0000256" key="1">
    <source>
        <dbReference type="ARBA" id="ARBA00002901"/>
    </source>
</evidence>
<comment type="caution">
    <text evidence="9">The sequence shown here is derived from an EMBL/GenBank/DDBJ whole genome shotgun (WGS) entry which is preliminary data.</text>
</comment>
<dbReference type="Pfam" id="PF00994">
    <property type="entry name" value="MoCF_biosynth"/>
    <property type="match status" value="1"/>
</dbReference>
<dbReference type="GO" id="GO:0061599">
    <property type="term" value="F:molybdopterin molybdotransferase activity"/>
    <property type="evidence" value="ECO:0007669"/>
    <property type="project" value="UniProtKB-UniRule"/>
</dbReference>
<proteinExistence type="inferred from homology"/>
<evidence type="ECO:0000256" key="5">
    <source>
        <dbReference type="ARBA" id="ARBA00022505"/>
    </source>
</evidence>
<dbReference type="SUPFAM" id="SSF63882">
    <property type="entry name" value="MoeA N-terminal region -like"/>
    <property type="match status" value="1"/>
</dbReference>
<keyword evidence="7" id="KW-0460">Magnesium</keyword>
<reference evidence="9 10" key="1">
    <citation type="submission" date="2019-02" db="EMBL/GenBank/DDBJ databases">
        <title>Peptostreptococcaceae bacterium ZHW00191 nov., a new bacterium isolated from the human gut.</title>
        <authorList>
            <person name="Zhou H.-W."/>
            <person name="Chen X.-J."/>
        </authorList>
    </citation>
    <scope>NUCLEOTIDE SEQUENCE [LARGE SCALE GENOMIC DNA]</scope>
    <source>
        <strain evidence="9 10">ZHW00191</strain>
    </source>
</reference>
<dbReference type="AlphaFoldDB" id="A0A544QTU2"/>
<evidence type="ECO:0000256" key="4">
    <source>
        <dbReference type="ARBA" id="ARBA00021108"/>
    </source>
</evidence>
<dbReference type="InterPro" id="IPR001453">
    <property type="entry name" value="MoaB/Mog_dom"/>
</dbReference>
<accession>A0A544QTU2</accession>
<dbReference type="PANTHER" id="PTHR10192">
    <property type="entry name" value="MOLYBDOPTERIN BIOSYNTHESIS PROTEIN"/>
    <property type="match status" value="1"/>
</dbReference>
<comment type="pathway">
    <text evidence="7">Cofactor biosynthesis; molybdopterin biosynthesis.</text>
</comment>
<dbReference type="CDD" id="cd00887">
    <property type="entry name" value="MoeA"/>
    <property type="match status" value="1"/>
</dbReference>
<comment type="cofactor">
    <cofactor evidence="7">
        <name>Mg(2+)</name>
        <dbReference type="ChEBI" id="CHEBI:18420"/>
    </cofactor>
</comment>
<feature type="domain" description="MoaB/Mog" evidence="8">
    <location>
        <begin position="182"/>
        <end position="320"/>
    </location>
</feature>
<dbReference type="InterPro" id="IPR036425">
    <property type="entry name" value="MoaB/Mog-like_dom_sf"/>
</dbReference>
<comment type="catalytic activity">
    <reaction evidence="6">
        <text>adenylyl-molybdopterin + molybdate = Mo-molybdopterin + AMP + H(+)</text>
        <dbReference type="Rhea" id="RHEA:35047"/>
        <dbReference type="ChEBI" id="CHEBI:15378"/>
        <dbReference type="ChEBI" id="CHEBI:36264"/>
        <dbReference type="ChEBI" id="CHEBI:62727"/>
        <dbReference type="ChEBI" id="CHEBI:71302"/>
        <dbReference type="ChEBI" id="CHEBI:456215"/>
        <dbReference type="EC" id="2.10.1.1"/>
    </reaction>
</comment>
<evidence type="ECO:0000256" key="6">
    <source>
        <dbReference type="ARBA" id="ARBA00047317"/>
    </source>
</evidence>
<dbReference type="SMART" id="SM00852">
    <property type="entry name" value="MoCF_biosynth"/>
    <property type="match status" value="1"/>
</dbReference>
<comment type="function">
    <text evidence="1 7">Catalyzes the insertion of molybdate into adenylated molybdopterin with the concomitant release of AMP.</text>
</comment>
<name>A0A544QTU2_9FIRM</name>
<dbReference type="Pfam" id="PF03453">
    <property type="entry name" value="MoeA_N"/>
    <property type="match status" value="1"/>
</dbReference>
<organism evidence="9 10">
    <name type="scientific">Peptacetobacter hominis</name>
    <dbReference type="NCBI Taxonomy" id="2743610"/>
    <lineage>
        <taxon>Bacteria</taxon>
        <taxon>Bacillati</taxon>
        <taxon>Bacillota</taxon>
        <taxon>Clostridia</taxon>
        <taxon>Peptostreptococcales</taxon>
        <taxon>Peptostreptococcaceae</taxon>
        <taxon>Peptacetobacter</taxon>
    </lineage>
</organism>
<dbReference type="Proteomes" id="UP000317863">
    <property type="component" value="Unassembled WGS sequence"/>
</dbReference>
<comment type="similarity">
    <text evidence="2 7">Belongs to the MoeA family.</text>
</comment>
<keyword evidence="10" id="KW-1185">Reference proteome</keyword>
<dbReference type="Gene3D" id="3.90.105.10">
    <property type="entry name" value="Molybdopterin biosynthesis moea protein, domain 2"/>
    <property type="match status" value="1"/>
</dbReference>
<dbReference type="GO" id="GO:0005829">
    <property type="term" value="C:cytosol"/>
    <property type="evidence" value="ECO:0007669"/>
    <property type="project" value="TreeGrafter"/>
</dbReference>
<dbReference type="InterPro" id="IPR036135">
    <property type="entry name" value="MoeA_linker/N_sf"/>
</dbReference>
<evidence type="ECO:0000259" key="8">
    <source>
        <dbReference type="SMART" id="SM00852"/>
    </source>
</evidence>
<dbReference type="SUPFAM" id="SSF53218">
    <property type="entry name" value="Molybdenum cofactor biosynthesis proteins"/>
    <property type="match status" value="1"/>
</dbReference>
<evidence type="ECO:0000256" key="3">
    <source>
        <dbReference type="ARBA" id="ARBA00013269"/>
    </source>
</evidence>
<dbReference type="UniPathway" id="UPA00344"/>
<dbReference type="NCBIfam" id="TIGR00177">
    <property type="entry name" value="molyb_syn"/>
    <property type="match status" value="1"/>
</dbReference>
<evidence type="ECO:0000313" key="9">
    <source>
        <dbReference type="EMBL" id="TQQ84108.1"/>
    </source>
</evidence>
<sequence length="406" mass="44672">MNCLERKVLDMVSVDEAVDILLEKVNIERIIEEKNIKDIYGYIVAEDIVSDINIPPFDRSPYDGYCFCADENKKRYEVVQTIYAGDIGGKIESGECAAIMTGAAIPDGADTVIKKEDVKYIDGFIEFECDIKKGQNIVLCGEDVSKGEKILAKGDIVDSGSIGVLAYAGIEKIKVFKRLSATIINTGSEVINPGNKYENGKIYNAGGYILYSKLKSYRADVSDIVLCEDDIEKISDTIEKNMISSDIVITTGGVSVGDKDFMPEVIEKTGAKIIFRNVDIRPGGLCIAAVKNNKLIMCLSGNPTAAVSVFDSVISEFLNVTSGKGKKKKTQAIFKGRFDKNSKRDRYINGYAYIDDTKLYVRANDDCSRKARMFSGIKSNCTIRIKSGTKPVDGDIVDIIPFPEFI</sequence>
<keyword evidence="7 9" id="KW-0808">Transferase</keyword>
<dbReference type="PANTHER" id="PTHR10192:SF5">
    <property type="entry name" value="GEPHYRIN"/>
    <property type="match status" value="1"/>
</dbReference>
<keyword evidence="5 7" id="KW-0500">Molybdenum</keyword>
<dbReference type="EMBL" id="SGJB01000016">
    <property type="protein sequence ID" value="TQQ84108.1"/>
    <property type="molecule type" value="Genomic_DNA"/>
</dbReference>
<dbReference type="OrthoDB" id="9804758at2"/>
<keyword evidence="7" id="KW-0479">Metal-binding</keyword>
<evidence type="ECO:0000256" key="7">
    <source>
        <dbReference type="RuleBase" id="RU365090"/>
    </source>
</evidence>
<evidence type="ECO:0000256" key="2">
    <source>
        <dbReference type="ARBA" id="ARBA00010763"/>
    </source>
</evidence>
<dbReference type="GO" id="GO:0046872">
    <property type="term" value="F:metal ion binding"/>
    <property type="evidence" value="ECO:0007669"/>
    <property type="project" value="UniProtKB-UniRule"/>
</dbReference>
<dbReference type="EC" id="2.10.1.1" evidence="3 7"/>
<dbReference type="InterPro" id="IPR005110">
    <property type="entry name" value="MoeA_linker/N"/>
</dbReference>
<gene>
    <name evidence="9" type="ORF">EXD82_08370</name>
</gene>
<protein>
    <recommendedName>
        <fullName evidence="4 7">Molybdopterin molybdenumtransferase</fullName>
        <ecNumber evidence="3 7">2.10.1.1</ecNumber>
    </recommendedName>
</protein>
<evidence type="ECO:0000313" key="10">
    <source>
        <dbReference type="Proteomes" id="UP000317863"/>
    </source>
</evidence>
<dbReference type="Gene3D" id="2.170.190.11">
    <property type="entry name" value="Molybdopterin biosynthesis moea protein, domain 3"/>
    <property type="match status" value="1"/>
</dbReference>
<dbReference type="Gene3D" id="3.40.980.10">
    <property type="entry name" value="MoaB/Mog-like domain"/>
    <property type="match status" value="1"/>
</dbReference>
<dbReference type="GO" id="GO:0006777">
    <property type="term" value="P:Mo-molybdopterin cofactor biosynthetic process"/>
    <property type="evidence" value="ECO:0007669"/>
    <property type="project" value="UniProtKB-UniRule"/>
</dbReference>